<sequence>MVSARRVGRRWMLGGCVLAWLCAVGSAMAQSTPPRPLVMLVETSALMPQARIQGDRVVEGLHLDLGQALARRLGRELVARPVPRKRLAEALQRGEGDLLCDYQSDWLPGAFAWSRPFLPDQALLITAASAPAPATLSALAGQPVGTVRGYVYPEMADTLRAGFMRNDAPDAVTNLQKLALGRVQHALTGRRVLEYQQRIGNFKLALHPPLVVSEVLAQCALSPSSPVNLTALNAAIQGLISDGELQRLLARYR</sequence>
<dbReference type="OrthoDB" id="8885114at2"/>
<proteinExistence type="predicted"/>
<dbReference type="RefSeq" id="WP_088485233.1">
    <property type="nucleotide sequence ID" value="NZ_NISI01000010.1"/>
</dbReference>
<comment type="caution">
    <text evidence="4">The sequence shown here is derived from an EMBL/GenBank/DDBJ whole genome shotgun (WGS) entry which is preliminary data.</text>
</comment>
<evidence type="ECO:0000313" key="4">
    <source>
        <dbReference type="EMBL" id="OWR02257.1"/>
    </source>
</evidence>
<evidence type="ECO:0000313" key="5">
    <source>
        <dbReference type="Proteomes" id="UP000197446"/>
    </source>
</evidence>
<dbReference type="EMBL" id="NISI01000010">
    <property type="protein sequence ID" value="OWR02257.1"/>
    <property type="molecule type" value="Genomic_DNA"/>
</dbReference>
<keyword evidence="5" id="KW-1185">Reference proteome</keyword>
<dbReference type="PANTHER" id="PTHR35936:SF6">
    <property type="entry name" value="AMINO ACID ABC TRANSPORTER SUBSTRATE-BINDING PAAT FAMILY PROTEIN"/>
    <property type="match status" value="1"/>
</dbReference>
<evidence type="ECO:0000256" key="1">
    <source>
        <dbReference type="ARBA" id="ARBA00022729"/>
    </source>
</evidence>
<feature type="domain" description="Solute-binding protein family 3/N-terminal" evidence="3">
    <location>
        <begin position="36"/>
        <end position="253"/>
    </location>
</feature>
<evidence type="ECO:0000259" key="3">
    <source>
        <dbReference type="SMART" id="SM00062"/>
    </source>
</evidence>
<keyword evidence="1 2" id="KW-0732">Signal</keyword>
<dbReference type="SUPFAM" id="SSF53850">
    <property type="entry name" value="Periplasmic binding protein-like II"/>
    <property type="match status" value="1"/>
</dbReference>
<dbReference type="Proteomes" id="UP000197446">
    <property type="component" value="Unassembled WGS sequence"/>
</dbReference>
<dbReference type="Gene3D" id="3.40.190.10">
    <property type="entry name" value="Periplasmic binding protein-like II"/>
    <property type="match status" value="2"/>
</dbReference>
<gene>
    <name evidence="4" type="ORF">CDO81_21225</name>
</gene>
<dbReference type="InterPro" id="IPR001638">
    <property type="entry name" value="Solute-binding_3/MltF_N"/>
</dbReference>
<feature type="chain" id="PRO_5013100938" evidence="2">
    <location>
        <begin position="30"/>
        <end position="253"/>
    </location>
</feature>
<dbReference type="AlphaFoldDB" id="A0A254N7A4"/>
<dbReference type="PANTHER" id="PTHR35936">
    <property type="entry name" value="MEMBRANE-BOUND LYTIC MUREIN TRANSGLYCOSYLASE F"/>
    <property type="match status" value="1"/>
</dbReference>
<evidence type="ECO:0000256" key="2">
    <source>
        <dbReference type="SAM" id="SignalP"/>
    </source>
</evidence>
<accession>A0A254N7A4</accession>
<protein>
    <submittedName>
        <fullName evidence="4">ABC transporter substrate-binding protein</fullName>
    </submittedName>
</protein>
<dbReference type="Pfam" id="PF00497">
    <property type="entry name" value="SBP_bac_3"/>
    <property type="match status" value="1"/>
</dbReference>
<organism evidence="4 5">
    <name type="scientific">Roseateles puraquae</name>
    <dbReference type="NCBI Taxonomy" id="431059"/>
    <lineage>
        <taxon>Bacteria</taxon>
        <taxon>Pseudomonadati</taxon>
        <taxon>Pseudomonadota</taxon>
        <taxon>Betaproteobacteria</taxon>
        <taxon>Burkholderiales</taxon>
        <taxon>Sphaerotilaceae</taxon>
        <taxon>Roseateles</taxon>
    </lineage>
</organism>
<reference evidence="4 5" key="1">
    <citation type="journal article" date="2007" name="Int. J. Syst. Evol. Microbiol.">
        <title>Description of Pelomonas aquatica sp. nov. and Pelomonas puraquae sp. nov., isolated from industrial and haemodialysis water.</title>
        <authorList>
            <person name="Gomila M."/>
            <person name="Bowien B."/>
            <person name="Falsen E."/>
            <person name="Moore E.R."/>
            <person name="Lalucat J."/>
        </authorList>
    </citation>
    <scope>NUCLEOTIDE SEQUENCE [LARGE SCALE GENOMIC DNA]</scope>
    <source>
        <strain evidence="4 5">CCUG 52769</strain>
    </source>
</reference>
<name>A0A254N7A4_9BURK</name>
<feature type="signal peptide" evidence="2">
    <location>
        <begin position="1"/>
        <end position="29"/>
    </location>
</feature>
<dbReference type="SMART" id="SM00062">
    <property type="entry name" value="PBPb"/>
    <property type="match status" value="1"/>
</dbReference>